<dbReference type="SUPFAM" id="SSF48264">
    <property type="entry name" value="Cytochrome P450"/>
    <property type="match status" value="1"/>
</dbReference>
<name>A0A6A5VV07_9PLEO</name>
<evidence type="ECO:0000256" key="1">
    <source>
        <dbReference type="ARBA" id="ARBA00001971"/>
    </source>
</evidence>
<dbReference type="GO" id="GO:0016705">
    <property type="term" value="F:oxidoreductase activity, acting on paired donors, with incorporation or reduction of molecular oxygen"/>
    <property type="evidence" value="ECO:0007669"/>
    <property type="project" value="InterPro"/>
</dbReference>
<dbReference type="PANTHER" id="PTHR24305:SF210">
    <property type="entry name" value="CYTOCHROME P450 MONOOXYGENASE ASQL-RELATED"/>
    <property type="match status" value="1"/>
</dbReference>
<dbReference type="PROSITE" id="PS00086">
    <property type="entry name" value="CYTOCHROME_P450"/>
    <property type="match status" value="1"/>
</dbReference>
<evidence type="ECO:0000256" key="7">
    <source>
        <dbReference type="RuleBase" id="RU000461"/>
    </source>
</evidence>
<protein>
    <submittedName>
        <fullName evidence="9">Putative RNA polymerase II mediator complex component Srb8</fullName>
    </submittedName>
</protein>
<feature type="binding site" description="axial binding residue" evidence="6">
    <location>
        <position position="448"/>
    </location>
    <ligand>
        <name>heme</name>
        <dbReference type="ChEBI" id="CHEBI:30413"/>
    </ligand>
    <ligandPart>
        <name>Fe</name>
        <dbReference type="ChEBI" id="CHEBI:18248"/>
    </ligandPart>
</feature>
<gene>
    <name evidence="9" type="ORF">P154DRAFT_528207</name>
</gene>
<evidence type="ECO:0000256" key="6">
    <source>
        <dbReference type="PIRSR" id="PIRSR602401-1"/>
    </source>
</evidence>
<feature type="transmembrane region" description="Helical" evidence="8">
    <location>
        <begin position="6"/>
        <end position="25"/>
    </location>
</feature>
<dbReference type="Proteomes" id="UP000799779">
    <property type="component" value="Unassembled WGS sequence"/>
</dbReference>
<sequence>MPISFGSYLLWLATIAILFCASIAIRRIWFHPLSRFPGPKLWAATRVPYIISLLRGTLNQKMADFHAKYGDVVRLAPNELSFGCEEAWRDIYMYRPGHKETKKDARWYLAPRNAPQNIVTTTDIHVRARMRRLLAPSFNDQSLSKQSPVLEHYAELVLERLKSIVERRPKGQDSITINMLNWINFYTMDIIGDLALGESFHCLDSSTYHPWVTTLYTFFKGMIIASAARFFWITSLLIEHMVPKDIAEKQKYHTDFTNAKVAQRLEMKTERPDLITPFLRDMENSPEKMSLGEIQSTFAIILVAGSETTATTLLACLFELASNPDVQEKLYRIVKRKFSVESQITVSSTADMPYLDAVINEALRLCYPVPGGLPRLVVEDGDTYAGHFVPGGTAISIRPYVVFRSPKYFAKNLSFVPERWLPPSERPLEYANDRLSACQPFSVGPTNCIGKPLAWAEMRILLTKIIWNFKLAMSKEKPFTWEDQHMMMVVEKSDLYLQVSKRV</sequence>
<dbReference type="GO" id="GO:0004497">
    <property type="term" value="F:monooxygenase activity"/>
    <property type="evidence" value="ECO:0007669"/>
    <property type="project" value="UniProtKB-KW"/>
</dbReference>
<dbReference type="InterPro" id="IPR002401">
    <property type="entry name" value="Cyt_P450_E_grp-I"/>
</dbReference>
<proteinExistence type="inferred from homology"/>
<keyword evidence="4 6" id="KW-0479">Metal-binding</keyword>
<dbReference type="InterPro" id="IPR036396">
    <property type="entry name" value="Cyt_P450_sf"/>
</dbReference>
<keyword evidence="5 6" id="KW-0408">Iron</keyword>
<dbReference type="PANTHER" id="PTHR24305">
    <property type="entry name" value="CYTOCHROME P450"/>
    <property type="match status" value="1"/>
</dbReference>
<dbReference type="PRINTS" id="PR00463">
    <property type="entry name" value="EP450I"/>
</dbReference>
<keyword evidence="7" id="KW-0560">Oxidoreductase</keyword>
<comment type="similarity">
    <text evidence="2 7">Belongs to the cytochrome P450 family.</text>
</comment>
<keyword evidence="7" id="KW-0503">Monooxygenase</keyword>
<keyword evidence="10" id="KW-1185">Reference proteome</keyword>
<keyword evidence="8" id="KW-0472">Membrane</keyword>
<dbReference type="GO" id="GO:0005506">
    <property type="term" value="F:iron ion binding"/>
    <property type="evidence" value="ECO:0007669"/>
    <property type="project" value="InterPro"/>
</dbReference>
<accession>A0A6A5VV07</accession>
<evidence type="ECO:0000313" key="10">
    <source>
        <dbReference type="Proteomes" id="UP000799779"/>
    </source>
</evidence>
<dbReference type="Gene3D" id="1.10.630.10">
    <property type="entry name" value="Cytochrome P450"/>
    <property type="match status" value="1"/>
</dbReference>
<evidence type="ECO:0000256" key="2">
    <source>
        <dbReference type="ARBA" id="ARBA00010617"/>
    </source>
</evidence>
<comment type="cofactor">
    <cofactor evidence="1 6">
        <name>heme</name>
        <dbReference type="ChEBI" id="CHEBI:30413"/>
    </cofactor>
</comment>
<dbReference type="Pfam" id="PF00067">
    <property type="entry name" value="p450"/>
    <property type="match status" value="1"/>
</dbReference>
<evidence type="ECO:0000256" key="8">
    <source>
        <dbReference type="SAM" id="Phobius"/>
    </source>
</evidence>
<evidence type="ECO:0000256" key="5">
    <source>
        <dbReference type="ARBA" id="ARBA00023004"/>
    </source>
</evidence>
<dbReference type="InterPro" id="IPR050121">
    <property type="entry name" value="Cytochrome_P450_monoxygenase"/>
</dbReference>
<dbReference type="GO" id="GO:0020037">
    <property type="term" value="F:heme binding"/>
    <property type="evidence" value="ECO:0007669"/>
    <property type="project" value="InterPro"/>
</dbReference>
<organism evidence="9 10">
    <name type="scientific">Amniculicola lignicola CBS 123094</name>
    <dbReference type="NCBI Taxonomy" id="1392246"/>
    <lineage>
        <taxon>Eukaryota</taxon>
        <taxon>Fungi</taxon>
        <taxon>Dikarya</taxon>
        <taxon>Ascomycota</taxon>
        <taxon>Pezizomycotina</taxon>
        <taxon>Dothideomycetes</taxon>
        <taxon>Pleosporomycetidae</taxon>
        <taxon>Pleosporales</taxon>
        <taxon>Amniculicolaceae</taxon>
        <taxon>Amniculicola</taxon>
    </lineage>
</organism>
<dbReference type="PRINTS" id="PR00385">
    <property type="entry name" value="P450"/>
</dbReference>
<keyword evidence="3 6" id="KW-0349">Heme</keyword>
<evidence type="ECO:0000256" key="3">
    <source>
        <dbReference type="ARBA" id="ARBA00022617"/>
    </source>
</evidence>
<dbReference type="AlphaFoldDB" id="A0A6A5VV07"/>
<dbReference type="OrthoDB" id="1470350at2759"/>
<dbReference type="CDD" id="cd11058">
    <property type="entry name" value="CYP60B-like"/>
    <property type="match status" value="1"/>
</dbReference>
<evidence type="ECO:0000313" key="9">
    <source>
        <dbReference type="EMBL" id="KAF1992814.1"/>
    </source>
</evidence>
<reference evidence="9" key="1">
    <citation type="journal article" date="2020" name="Stud. Mycol.">
        <title>101 Dothideomycetes genomes: a test case for predicting lifestyles and emergence of pathogens.</title>
        <authorList>
            <person name="Haridas S."/>
            <person name="Albert R."/>
            <person name="Binder M."/>
            <person name="Bloem J."/>
            <person name="Labutti K."/>
            <person name="Salamov A."/>
            <person name="Andreopoulos B."/>
            <person name="Baker S."/>
            <person name="Barry K."/>
            <person name="Bills G."/>
            <person name="Bluhm B."/>
            <person name="Cannon C."/>
            <person name="Castanera R."/>
            <person name="Culley D."/>
            <person name="Daum C."/>
            <person name="Ezra D."/>
            <person name="Gonzalez J."/>
            <person name="Henrissat B."/>
            <person name="Kuo A."/>
            <person name="Liang C."/>
            <person name="Lipzen A."/>
            <person name="Lutzoni F."/>
            <person name="Magnuson J."/>
            <person name="Mondo S."/>
            <person name="Nolan M."/>
            <person name="Ohm R."/>
            <person name="Pangilinan J."/>
            <person name="Park H.-J."/>
            <person name="Ramirez L."/>
            <person name="Alfaro M."/>
            <person name="Sun H."/>
            <person name="Tritt A."/>
            <person name="Yoshinaga Y."/>
            <person name="Zwiers L.-H."/>
            <person name="Turgeon B."/>
            <person name="Goodwin S."/>
            <person name="Spatafora J."/>
            <person name="Crous P."/>
            <person name="Grigoriev I."/>
        </authorList>
    </citation>
    <scope>NUCLEOTIDE SEQUENCE</scope>
    <source>
        <strain evidence="9">CBS 123094</strain>
    </source>
</reference>
<dbReference type="InterPro" id="IPR017972">
    <property type="entry name" value="Cyt_P450_CS"/>
</dbReference>
<dbReference type="InterPro" id="IPR001128">
    <property type="entry name" value="Cyt_P450"/>
</dbReference>
<evidence type="ECO:0000256" key="4">
    <source>
        <dbReference type="ARBA" id="ARBA00022723"/>
    </source>
</evidence>
<keyword evidence="8" id="KW-1133">Transmembrane helix</keyword>
<keyword evidence="8" id="KW-0812">Transmembrane</keyword>
<dbReference type="EMBL" id="ML977777">
    <property type="protein sequence ID" value="KAF1992814.1"/>
    <property type="molecule type" value="Genomic_DNA"/>
</dbReference>